<proteinExistence type="predicted"/>
<protein>
    <submittedName>
        <fullName evidence="6">Crp/Fnr family transcriptional regulator</fullName>
    </submittedName>
</protein>
<feature type="domain" description="Cyclic nucleotide-binding" evidence="4">
    <location>
        <begin position="9"/>
        <end position="132"/>
    </location>
</feature>
<dbReference type="Gene3D" id="2.60.120.10">
    <property type="entry name" value="Jelly Rolls"/>
    <property type="match status" value="1"/>
</dbReference>
<gene>
    <name evidence="6" type="ORF">KEM10_04065</name>
</gene>
<evidence type="ECO:0000259" key="4">
    <source>
        <dbReference type="PROSITE" id="PS50042"/>
    </source>
</evidence>
<sequence length="222" mass="25089">MDKLYKCPLFKGVNADDLDQYLSNIHYQVKKYNKDQIIAQAGDQCNSLMIMLKGSVKGEMIDPSGKAIKIEDIEPPKPLAIAFIFGQNNYYPVNIIANTEVEIFKLSKESIIQLMQVSAPFLQNFMNNISNRAQFLSDKIRFLTFQTIRGKLAHYLLQLAGPLEGEIILPKSQEELASLFGVTRPSLGRALRDLHNDGIIEAHGKSIKILNRDLLIQQLKKD</sequence>
<reference evidence="6 7" key="1">
    <citation type="journal article" date="2015" name="Int. J. Syst. Evol. Microbiol.">
        <title>Carboxylicivirga linearis sp. nov., isolated from a sea cucumber culture pond.</title>
        <authorList>
            <person name="Wang F.Q."/>
            <person name="Zhou Y.X."/>
            <person name="Lin X.Z."/>
            <person name="Chen G.J."/>
            <person name="Du Z.J."/>
        </authorList>
    </citation>
    <scope>NUCLEOTIDE SEQUENCE [LARGE SCALE GENOMIC DNA]</scope>
    <source>
        <strain evidence="6 7">FB218</strain>
    </source>
</reference>
<dbReference type="PANTHER" id="PTHR24567:SF58">
    <property type="entry name" value="CYCLIC AMP-BINDING REGULATORY PROTEIN"/>
    <property type="match status" value="1"/>
</dbReference>
<dbReference type="InterPro" id="IPR012318">
    <property type="entry name" value="HTH_CRP"/>
</dbReference>
<evidence type="ECO:0000259" key="5">
    <source>
        <dbReference type="PROSITE" id="PS51063"/>
    </source>
</evidence>
<dbReference type="PROSITE" id="PS51063">
    <property type="entry name" value="HTH_CRP_2"/>
    <property type="match status" value="1"/>
</dbReference>
<dbReference type="SUPFAM" id="SSF51206">
    <property type="entry name" value="cAMP-binding domain-like"/>
    <property type="match status" value="1"/>
</dbReference>
<dbReference type="Pfam" id="PF13545">
    <property type="entry name" value="HTH_Crp_2"/>
    <property type="match status" value="1"/>
</dbReference>
<name>A0ABS5JRH4_9BACT</name>
<dbReference type="PANTHER" id="PTHR24567">
    <property type="entry name" value="CRP FAMILY TRANSCRIPTIONAL REGULATORY PROTEIN"/>
    <property type="match status" value="1"/>
</dbReference>
<dbReference type="RefSeq" id="WP_212213844.1">
    <property type="nucleotide sequence ID" value="NZ_JAGUCO010000002.1"/>
</dbReference>
<dbReference type="SMART" id="SM00100">
    <property type="entry name" value="cNMP"/>
    <property type="match status" value="1"/>
</dbReference>
<dbReference type="InterPro" id="IPR014710">
    <property type="entry name" value="RmlC-like_jellyroll"/>
</dbReference>
<keyword evidence="2" id="KW-0238">DNA-binding</keyword>
<evidence type="ECO:0000256" key="3">
    <source>
        <dbReference type="ARBA" id="ARBA00023163"/>
    </source>
</evidence>
<comment type="caution">
    <text evidence="6">The sequence shown here is derived from an EMBL/GenBank/DDBJ whole genome shotgun (WGS) entry which is preliminary data.</text>
</comment>
<accession>A0ABS5JRH4</accession>
<evidence type="ECO:0000256" key="2">
    <source>
        <dbReference type="ARBA" id="ARBA00023125"/>
    </source>
</evidence>
<dbReference type="Pfam" id="PF00027">
    <property type="entry name" value="cNMP_binding"/>
    <property type="match status" value="1"/>
</dbReference>
<dbReference type="InterPro" id="IPR050397">
    <property type="entry name" value="Env_Response_Regulators"/>
</dbReference>
<organism evidence="6 7">
    <name type="scientific">Carboxylicivirga linearis</name>
    <dbReference type="NCBI Taxonomy" id="1628157"/>
    <lineage>
        <taxon>Bacteria</taxon>
        <taxon>Pseudomonadati</taxon>
        <taxon>Bacteroidota</taxon>
        <taxon>Bacteroidia</taxon>
        <taxon>Marinilabiliales</taxon>
        <taxon>Marinilabiliaceae</taxon>
        <taxon>Carboxylicivirga</taxon>
    </lineage>
</organism>
<dbReference type="Proteomes" id="UP000708576">
    <property type="component" value="Unassembled WGS sequence"/>
</dbReference>
<dbReference type="SUPFAM" id="SSF46785">
    <property type="entry name" value="Winged helix' DNA-binding domain"/>
    <property type="match status" value="1"/>
</dbReference>
<keyword evidence="1" id="KW-0805">Transcription regulation</keyword>
<evidence type="ECO:0000313" key="7">
    <source>
        <dbReference type="Proteomes" id="UP000708576"/>
    </source>
</evidence>
<evidence type="ECO:0000313" key="6">
    <source>
        <dbReference type="EMBL" id="MBS2097442.1"/>
    </source>
</evidence>
<feature type="domain" description="HTH crp-type" evidence="5">
    <location>
        <begin position="146"/>
        <end position="213"/>
    </location>
</feature>
<dbReference type="PROSITE" id="PS50042">
    <property type="entry name" value="CNMP_BINDING_3"/>
    <property type="match status" value="1"/>
</dbReference>
<dbReference type="CDD" id="cd00038">
    <property type="entry name" value="CAP_ED"/>
    <property type="match status" value="1"/>
</dbReference>
<dbReference type="InterPro" id="IPR018490">
    <property type="entry name" value="cNMP-bd_dom_sf"/>
</dbReference>
<keyword evidence="7" id="KW-1185">Reference proteome</keyword>
<dbReference type="SMART" id="SM00419">
    <property type="entry name" value="HTH_CRP"/>
    <property type="match status" value="1"/>
</dbReference>
<dbReference type="InterPro" id="IPR000595">
    <property type="entry name" value="cNMP-bd_dom"/>
</dbReference>
<dbReference type="EMBL" id="JAGUCO010000002">
    <property type="protein sequence ID" value="MBS2097442.1"/>
    <property type="molecule type" value="Genomic_DNA"/>
</dbReference>
<keyword evidence="3" id="KW-0804">Transcription</keyword>
<dbReference type="InterPro" id="IPR036390">
    <property type="entry name" value="WH_DNA-bd_sf"/>
</dbReference>
<evidence type="ECO:0000256" key="1">
    <source>
        <dbReference type="ARBA" id="ARBA00023015"/>
    </source>
</evidence>